<name>A0ABQ7XXT3_BRANA</name>
<sequence>MTYSDIESVSRARGRRKLFPFPLPLCVLLRLCLLSPTRRDTRRSEKDSAAGSLIREAFGVSVNSLPVVILLAVSKSSLRCGEEYRSSLSFWFVVLGFVSCSGKAVVVHRLRVHRSVVAVRWLHLCGFGACLLLLSPRFPIEEHLKRREDRWVLPVMGGLLKTLSSQYYFEVARSLRRQFFSSLQRCVALTTNLTLVALQGFMMVTDISFEEIIRASYSGDDIGIPGIQDNKENLTFPSFIVDS</sequence>
<gene>
    <name evidence="2" type="ORF">HID58_088102</name>
</gene>
<keyword evidence="1" id="KW-0472">Membrane</keyword>
<dbReference type="EMBL" id="JAGKQM010000019">
    <property type="protein sequence ID" value="KAH0859841.1"/>
    <property type="molecule type" value="Genomic_DNA"/>
</dbReference>
<evidence type="ECO:0000313" key="2">
    <source>
        <dbReference type="EMBL" id="KAH0859841.1"/>
    </source>
</evidence>
<reference evidence="2 3" key="1">
    <citation type="submission" date="2021-05" db="EMBL/GenBank/DDBJ databases">
        <title>Genome Assembly of Synthetic Allotetraploid Brassica napus Reveals Homoeologous Exchanges between Subgenomes.</title>
        <authorList>
            <person name="Davis J.T."/>
        </authorList>
    </citation>
    <scope>NUCLEOTIDE SEQUENCE [LARGE SCALE GENOMIC DNA]</scope>
    <source>
        <strain evidence="3">cv. Da-Ae</strain>
        <tissue evidence="2">Seedling</tissue>
    </source>
</reference>
<proteinExistence type="predicted"/>
<feature type="transmembrane region" description="Helical" evidence="1">
    <location>
        <begin position="57"/>
        <end position="76"/>
    </location>
</feature>
<keyword evidence="1" id="KW-0812">Transmembrane</keyword>
<comment type="caution">
    <text evidence="2">The sequence shown here is derived from an EMBL/GenBank/DDBJ whole genome shotgun (WGS) entry which is preliminary data.</text>
</comment>
<feature type="transmembrane region" description="Helical" evidence="1">
    <location>
        <begin position="118"/>
        <end position="139"/>
    </location>
</feature>
<feature type="transmembrane region" description="Helical" evidence="1">
    <location>
        <begin position="88"/>
        <end position="106"/>
    </location>
</feature>
<keyword evidence="3" id="KW-1185">Reference proteome</keyword>
<organism evidence="2 3">
    <name type="scientific">Brassica napus</name>
    <name type="common">Rape</name>
    <dbReference type="NCBI Taxonomy" id="3708"/>
    <lineage>
        <taxon>Eukaryota</taxon>
        <taxon>Viridiplantae</taxon>
        <taxon>Streptophyta</taxon>
        <taxon>Embryophyta</taxon>
        <taxon>Tracheophyta</taxon>
        <taxon>Spermatophyta</taxon>
        <taxon>Magnoliopsida</taxon>
        <taxon>eudicotyledons</taxon>
        <taxon>Gunneridae</taxon>
        <taxon>Pentapetalae</taxon>
        <taxon>rosids</taxon>
        <taxon>malvids</taxon>
        <taxon>Brassicales</taxon>
        <taxon>Brassicaceae</taxon>
        <taxon>Brassiceae</taxon>
        <taxon>Brassica</taxon>
    </lineage>
</organism>
<accession>A0ABQ7XXT3</accession>
<protein>
    <submittedName>
        <fullName evidence="2">Uncharacterized protein</fullName>
    </submittedName>
</protein>
<evidence type="ECO:0000256" key="1">
    <source>
        <dbReference type="SAM" id="Phobius"/>
    </source>
</evidence>
<keyword evidence="1" id="KW-1133">Transmembrane helix</keyword>
<evidence type="ECO:0000313" key="3">
    <source>
        <dbReference type="Proteomes" id="UP000824890"/>
    </source>
</evidence>
<dbReference type="Proteomes" id="UP000824890">
    <property type="component" value="Unassembled WGS sequence"/>
</dbReference>